<dbReference type="Gene3D" id="3.30.360.10">
    <property type="entry name" value="Dihydrodipicolinate Reductase, domain 2"/>
    <property type="match status" value="1"/>
</dbReference>
<organism evidence="5 6">
    <name type="scientific">Streptomyces prasinopilosus</name>
    <dbReference type="NCBI Taxonomy" id="67344"/>
    <lineage>
        <taxon>Bacteria</taxon>
        <taxon>Bacillati</taxon>
        <taxon>Actinomycetota</taxon>
        <taxon>Actinomycetes</taxon>
        <taxon>Kitasatosporales</taxon>
        <taxon>Streptomycetaceae</taxon>
        <taxon>Streptomyces</taxon>
    </lineage>
</organism>
<dbReference type="PANTHER" id="PTHR22604">
    <property type="entry name" value="OXIDOREDUCTASES"/>
    <property type="match status" value="1"/>
</dbReference>
<dbReference type="Proteomes" id="UP000182100">
    <property type="component" value="Unassembled WGS sequence"/>
</dbReference>
<dbReference type="GO" id="GO:0016491">
    <property type="term" value="F:oxidoreductase activity"/>
    <property type="evidence" value="ECO:0007669"/>
    <property type="project" value="UniProtKB-KW"/>
</dbReference>
<gene>
    <name evidence="5" type="ORF">SAMN05216505_10538</name>
</gene>
<protein>
    <submittedName>
        <fullName evidence="5">Predicted dehydrogenase</fullName>
    </submittedName>
</protein>
<dbReference type="Pfam" id="PF22725">
    <property type="entry name" value="GFO_IDH_MocA_C3"/>
    <property type="match status" value="1"/>
</dbReference>
<dbReference type="PANTHER" id="PTHR22604:SF105">
    <property type="entry name" value="TRANS-1,2-DIHYDROBENZENE-1,2-DIOL DEHYDROGENASE"/>
    <property type="match status" value="1"/>
</dbReference>
<accession>A0A1G6RWH4</accession>
<evidence type="ECO:0000313" key="6">
    <source>
        <dbReference type="Proteomes" id="UP000182100"/>
    </source>
</evidence>
<sequence length="336" mass="36348">MTWGIGLIGATGIAERAVMSTSRGRRDITVRAVAASDRDRAAAFGERHGVKVLPCYEKVVTAPDIDVVYVSLHNSAHAHWARRAVAEGKTALVEKPLCLGLAECDDLRSAERRGGGQVLEALPTLRHPWHAVVRNMVDAGRFGRLHDVHSRFGFRTPSSGGYRLRPELGGGIFRDSASYWLQALQEVVGLPAAGGTGTARCSEPAGADHAFEAELPLRGGVTARLSCSFGGRHLAEHVFTFDQARVRVRGVLLPAAGAVPLNVAVRTTTGHTEIIRTEPVAYYEQQLRRVVDLLEGRAGHWGAQSVAARPRIATMERIHRTARREVAPVSSDEETA</sequence>
<feature type="domain" description="GFO/IDH/MocA-like oxidoreductase" evidence="4">
    <location>
        <begin position="132"/>
        <end position="232"/>
    </location>
</feature>
<evidence type="ECO:0000259" key="3">
    <source>
        <dbReference type="Pfam" id="PF01408"/>
    </source>
</evidence>
<dbReference type="SUPFAM" id="SSF55347">
    <property type="entry name" value="Glyceraldehyde-3-phosphate dehydrogenase-like, C-terminal domain"/>
    <property type="match status" value="1"/>
</dbReference>
<dbReference type="SUPFAM" id="SSF51735">
    <property type="entry name" value="NAD(P)-binding Rossmann-fold domains"/>
    <property type="match status" value="1"/>
</dbReference>
<evidence type="ECO:0000313" key="5">
    <source>
        <dbReference type="EMBL" id="SDD08744.1"/>
    </source>
</evidence>
<dbReference type="Pfam" id="PF01408">
    <property type="entry name" value="GFO_IDH_MocA"/>
    <property type="match status" value="1"/>
</dbReference>
<keyword evidence="2" id="KW-0560">Oxidoreductase</keyword>
<evidence type="ECO:0000259" key="4">
    <source>
        <dbReference type="Pfam" id="PF22725"/>
    </source>
</evidence>
<dbReference type="AlphaFoldDB" id="A0A1G6RWH4"/>
<dbReference type="EMBL" id="FMZK01000005">
    <property type="protein sequence ID" value="SDD08744.1"/>
    <property type="molecule type" value="Genomic_DNA"/>
</dbReference>
<feature type="domain" description="Gfo/Idh/MocA-like oxidoreductase N-terminal" evidence="3">
    <location>
        <begin position="5"/>
        <end position="118"/>
    </location>
</feature>
<dbReference type="InterPro" id="IPR055170">
    <property type="entry name" value="GFO_IDH_MocA-like_dom"/>
</dbReference>
<dbReference type="InterPro" id="IPR036291">
    <property type="entry name" value="NAD(P)-bd_dom_sf"/>
</dbReference>
<name>A0A1G6RWH4_9ACTN</name>
<comment type="similarity">
    <text evidence="1">Belongs to the Gfo/Idh/MocA family.</text>
</comment>
<keyword evidence="6" id="KW-1185">Reference proteome</keyword>
<proteinExistence type="inferred from homology"/>
<dbReference type="InterPro" id="IPR000683">
    <property type="entry name" value="Gfo/Idh/MocA-like_OxRdtase_N"/>
</dbReference>
<evidence type="ECO:0000256" key="2">
    <source>
        <dbReference type="ARBA" id="ARBA00023002"/>
    </source>
</evidence>
<dbReference type="GO" id="GO:0000166">
    <property type="term" value="F:nucleotide binding"/>
    <property type="evidence" value="ECO:0007669"/>
    <property type="project" value="InterPro"/>
</dbReference>
<reference evidence="6" key="1">
    <citation type="submission" date="2016-10" db="EMBL/GenBank/DDBJ databases">
        <authorList>
            <person name="Varghese N."/>
            <person name="Submissions S."/>
        </authorList>
    </citation>
    <scope>NUCLEOTIDE SEQUENCE [LARGE SCALE GENOMIC DNA]</scope>
    <source>
        <strain evidence="6">CGMCC 4.3504</strain>
    </source>
</reference>
<evidence type="ECO:0000256" key="1">
    <source>
        <dbReference type="ARBA" id="ARBA00010928"/>
    </source>
</evidence>
<dbReference type="STRING" id="67344.SAMN05216505_10538"/>
<dbReference type="RefSeq" id="WP_055571674.1">
    <property type="nucleotide sequence ID" value="NZ_FMZK01000005.1"/>
</dbReference>
<dbReference type="InterPro" id="IPR050984">
    <property type="entry name" value="Gfo/Idh/MocA_domain"/>
</dbReference>
<dbReference type="Gene3D" id="3.40.50.720">
    <property type="entry name" value="NAD(P)-binding Rossmann-like Domain"/>
    <property type="match status" value="1"/>
</dbReference>